<name>G8C1J5_TETPH</name>
<dbReference type="OrthoDB" id="19159at2759"/>
<feature type="region of interest" description="Disordered" evidence="1">
    <location>
        <begin position="224"/>
        <end position="251"/>
    </location>
</feature>
<reference evidence="2 3" key="1">
    <citation type="journal article" date="2011" name="Proc. Natl. Acad. Sci. U.S.A.">
        <title>Evolutionary erosion of yeast sex chromosomes by mating-type switching accidents.</title>
        <authorList>
            <person name="Gordon J.L."/>
            <person name="Armisen D."/>
            <person name="Proux-Wera E."/>
            <person name="Oheigeartaigh S.S."/>
            <person name="Byrne K.P."/>
            <person name="Wolfe K.H."/>
        </authorList>
    </citation>
    <scope>NUCLEOTIDE SEQUENCE [LARGE SCALE GENOMIC DNA]</scope>
    <source>
        <strain evidence="3">ATCC 24235 / CBS 4417 / NBRC 1672 / NRRL Y-8282 / UCD 70-5</strain>
    </source>
</reference>
<dbReference type="GO" id="GO:0005096">
    <property type="term" value="F:GTPase activator activity"/>
    <property type="evidence" value="ECO:0007669"/>
    <property type="project" value="InterPro"/>
</dbReference>
<evidence type="ECO:0008006" key="4">
    <source>
        <dbReference type="Google" id="ProtNLM"/>
    </source>
</evidence>
<dbReference type="OMA" id="QEIDHNT"/>
<keyword evidence="3" id="KW-1185">Reference proteome</keyword>
<evidence type="ECO:0000313" key="3">
    <source>
        <dbReference type="Proteomes" id="UP000005666"/>
    </source>
</evidence>
<gene>
    <name evidence="2" type="primary">TPHA0O00530</name>
    <name evidence="2" type="ordered locus">TPHA_0O00530</name>
</gene>
<dbReference type="KEGG" id="tpf:TPHA_0O00530"/>
<accession>G8C1J5</accession>
<dbReference type="PANTHER" id="PTHR35140:SF1">
    <property type="entry name" value="MITOTIC CHECK POINT PROTEIN BFA1"/>
    <property type="match status" value="1"/>
</dbReference>
<feature type="region of interest" description="Disordered" evidence="1">
    <location>
        <begin position="52"/>
        <end position="74"/>
    </location>
</feature>
<protein>
    <recommendedName>
        <fullName evidence="4">Mitotic check point protein BFA1</fullName>
    </recommendedName>
</protein>
<proteinExistence type="predicted"/>
<evidence type="ECO:0000313" key="2">
    <source>
        <dbReference type="EMBL" id="CCE66023.1"/>
    </source>
</evidence>
<dbReference type="HOGENOM" id="CLU_037140_0_0_1"/>
<dbReference type="GO" id="GO:1990334">
    <property type="term" value="C:Bfa1-Bub2 complex"/>
    <property type="evidence" value="ECO:0007669"/>
    <property type="project" value="InterPro"/>
</dbReference>
<dbReference type="Proteomes" id="UP000005666">
    <property type="component" value="Chromosome 15"/>
</dbReference>
<sequence>MSIRPVNFDELPDMSFEDIDTTLNKVDVHKSYSKKTNKKKLEIKSKGELSPVHKNKHLNGITTPSLTASSEGTTFSNHDRKFSIDSKTDDDNFDGISDKIKIDNEFFNDFEEFQNAKDGFDEALKIHFKLDNSSPVIDDNDDVDEEDEEYANDDYGNGDDNCNKNDMYGVMGRDSRNTEMDILSSRFDKALNWNSQDTNLNNNRQLRKPSSMMELKPYGLTRYHRTNSKETNRHNLQGSKSSSNLRARKNGTMQIKKSMPSLDSRYRLSDTYNNEEAYPSKGYTHNVGLDRKTFNSNFETNQRLSTFEEESFDDNDEDFFFNENFIKPQFSNNPNLIKNRIRSPTRISISPSQYDIVQDETLLTPSLKKRQKEWNNRSEQLKTFKEYGVNQREQNRVKFPNAVNRIKTIKQEIDHNTPIKKGKMYYNPKTLNWEGNDKILDKFQVIKDNEKKRPILIRSKSPDKTTKNKVSSVNINNDNPRIVGKMMFDEANLRWVSLNEYENDPFQNIPDFKIPPKSYSNNNGINGSTLSLRKKESIANLSPFLRSQSHRVETSNNAEKMSRFYSAGTYSSHFSSEELSAFQISSKIIEKFYHEENKWVNEINGWMTLNKNAESDLESHLDVTQELNINKNKYMYEIRNMVLNSSRG</sequence>
<dbReference type="InterPro" id="IPR034586">
    <property type="entry name" value="Bfa1/Byr4"/>
</dbReference>
<dbReference type="EMBL" id="HE612870">
    <property type="protein sequence ID" value="CCE66023.1"/>
    <property type="molecule type" value="Genomic_DNA"/>
</dbReference>
<evidence type="ECO:0000256" key="1">
    <source>
        <dbReference type="SAM" id="MobiDB-lite"/>
    </source>
</evidence>
<feature type="compositionally biased region" description="Polar residues" evidence="1">
    <location>
        <begin position="234"/>
        <end position="251"/>
    </location>
</feature>
<organism evidence="2 3">
    <name type="scientific">Tetrapisispora phaffii (strain ATCC 24235 / CBS 4417 / NBRC 1672 / NRRL Y-8282 / UCD 70-5)</name>
    <name type="common">Yeast</name>
    <name type="synonym">Fabospora phaffii</name>
    <dbReference type="NCBI Taxonomy" id="1071381"/>
    <lineage>
        <taxon>Eukaryota</taxon>
        <taxon>Fungi</taxon>
        <taxon>Dikarya</taxon>
        <taxon>Ascomycota</taxon>
        <taxon>Saccharomycotina</taxon>
        <taxon>Saccharomycetes</taxon>
        <taxon>Saccharomycetales</taxon>
        <taxon>Saccharomycetaceae</taxon>
        <taxon>Tetrapisispora</taxon>
    </lineage>
</organism>
<dbReference type="AlphaFoldDB" id="G8C1J5"/>
<dbReference type="PANTHER" id="PTHR35140">
    <property type="entry name" value="MITOTIC CHECK POINT PROTEIN BFA1"/>
    <property type="match status" value="1"/>
</dbReference>
<feature type="compositionally biased region" description="Polar residues" evidence="1">
    <location>
        <begin position="60"/>
        <end position="74"/>
    </location>
</feature>
<dbReference type="RefSeq" id="XP_003688457.1">
    <property type="nucleotide sequence ID" value="XM_003688409.1"/>
</dbReference>
<dbReference type="GO" id="GO:0031578">
    <property type="term" value="P:mitotic spindle orientation checkpoint signaling"/>
    <property type="evidence" value="ECO:0007669"/>
    <property type="project" value="TreeGrafter"/>
</dbReference>
<dbReference type="GO" id="GO:0044732">
    <property type="term" value="C:mitotic spindle pole body"/>
    <property type="evidence" value="ECO:0007669"/>
    <property type="project" value="TreeGrafter"/>
</dbReference>
<dbReference type="STRING" id="1071381.G8C1J5"/>
<dbReference type="GeneID" id="11530655"/>
<dbReference type="eggNOG" id="ENOG502R6H5">
    <property type="taxonomic scope" value="Eukaryota"/>
</dbReference>